<accession>A0AAN6URV8</accession>
<dbReference type="PANTHER" id="PTHR10067">
    <property type="entry name" value="PHOSPHATIDYLSERINE DECARBOXYLASE"/>
    <property type="match status" value="1"/>
</dbReference>
<dbReference type="InterPro" id="IPR003817">
    <property type="entry name" value="PS_Dcarbxylase"/>
</dbReference>
<feature type="domain" description="C2" evidence="16">
    <location>
        <begin position="209"/>
        <end position="329"/>
    </location>
</feature>
<comment type="pathway">
    <text evidence="14">Phospholipid metabolism; phosphatidylethanolamine biosynthesis.</text>
</comment>
<dbReference type="PROSITE" id="PS50004">
    <property type="entry name" value="C2"/>
    <property type="match status" value="2"/>
</dbReference>
<feature type="compositionally biased region" description="Polar residues" evidence="15">
    <location>
        <begin position="358"/>
        <end position="367"/>
    </location>
</feature>
<comment type="cofactor">
    <cofactor evidence="1">
        <name>pyruvate</name>
        <dbReference type="ChEBI" id="CHEBI:15361"/>
    </cofactor>
</comment>
<evidence type="ECO:0000256" key="14">
    <source>
        <dbReference type="ARBA" id="ARBA00024326"/>
    </source>
</evidence>
<keyword evidence="9" id="KW-0865">Zymogen</keyword>
<dbReference type="SUPFAM" id="SSF49562">
    <property type="entry name" value="C2 domain (Calcium/lipid-binding domain, CaLB)"/>
    <property type="match status" value="2"/>
</dbReference>
<evidence type="ECO:0000313" key="19">
    <source>
        <dbReference type="Proteomes" id="UP001304895"/>
    </source>
</evidence>
<feature type="region of interest" description="Disordered" evidence="15">
    <location>
        <begin position="343"/>
        <end position="397"/>
    </location>
</feature>
<evidence type="ECO:0000256" key="11">
    <source>
        <dbReference type="ARBA" id="ARBA00023239"/>
    </source>
</evidence>
<dbReference type="PROSITE" id="PS00018">
    <property type="entry name" value="EF_HAND_1"/>
    <property type="match status" value="1"/>
</dbReference>
<proteinExistence type="inferred from homology"/>
<keyword evidence="11" id="KW-0456">Lyase</keyword>
<dbReference type="Pfam" id="PF02666">
    <property type="entry name" value="PS_Dcarbxylase"/>
    <property type="match status" value="1"/>
</dbReference>
<evidence type="ECO:0000256" key="6">
    <source>
        <dbReference type="ARBA" id="ARBA00022837"/>
    </source>
</evidence>
<feature type="compositionally biased region" description="Polar residues" evidence="15">
    <location>
        <begin position="376"/>
        <end position="388"/>
    </location>
</feature>
<dbReference type="AlphaFoldDB" id="A0AAN6URV8"/>
<keyword evidence="19" id="KW-1185">Reference proteome</keyword>
<feature type="non-terminal residue" evidence="18">
    <location>
        <position position="1"/>
    </location>
</feature>
<evidence type="ECO:0000256" key="1">
    <source>
        <dbReference type="ARBA" id="ARBA00001928"/>
    </source>
</evidence>
<feature type="domain" description="EF-hand" evidence="17">
    <location>
        <begin position="480"/>
        <end position="515"/>
    </location>
</feature>
<evidence type="ECO:0000256" key="8">
    <source>
        <dbReference type="ARBA" id="ARBA00023136"/>
    </source>
</evidence>
<keyword evidence="4" id="KW-0444">Lipid biosynthesis</keyword>
<dbReference type="InterPro" id="IPR033177">
    <property type="entry name" value="PSD-B"/>
</dbReference>
<evidence type="ECO:0000256" key="12">
    <source>
        <dbReference type="ARBA" id="ARBA00023264"/>
    </source>
</evidence>
<dbReference type="Gene3D" id="2.60.40.150">
    <property type="entry name" value="C2 domain"/>
    <property type="match status" value="2"/>
</dbReference>
<feature type="region of interest" description="Disordered" evidence="15">
    <location>
        <begin position="586"/>
        <end position="622"/>
    </location>
</feature>
<dbReference type="Gene3D" id="1.10.238.10">
    <property type="entry name" value="EF-hand"/>
    <property type="match status" value="1"/>
</dbReference>
<sequence>YLVLTLGATKHVTHSVPKTLCPEWNEQCELPVADVHSLLLDVCCWDKDRFGKDYMGEFELALEEIFADYKTEQPPRWYPLKSKRPGKKTGVVSGEVLLQFTLVDRSNAGATDAQIFDRFAALALSASAGDLSPNPTPSQTTVLAPGRRGQSPSSSPSPPLERRASDNDEEEEEYDVYEDETPEDEDANKLEGAEKRRRRLRIKGLKRNKRENPYEFLNGGSDVVGLIFLEICNITDLPPESNLTKTSFDMDPFVVASLGKKTYRTRTIRHNLNPVFNEKMIFQVLGHERSYSFAFTVIDRDKYSGNDFIASVNFPVKELIEKSPKADPETGLYNLKEVPEFSTPVQQQRSRFKRLGLSRTSSAQSLSKLGRPGLSKNPSTATNASSAGTPAVSPGASQLQADGVFEGAQLPVSSPGHLQPGDNLVAAAANTLGETTPPDGDDSDFIPHTLPLKMKNQEKWEDKHNPQMAIRAKYMPYTALRQQFWRAMLKQYDADESGLISKVELTTMLDTLGSTLRDSTIDSFFQRFPHKAGDNDDAEDLTMDEAVICLEDQLQAKSRSPGVAERVKNMLPDADKVKDLLSLPKGAASGAETPAEGLVTPSESHGADSTTISVPELSTPGEEGDDLHAGTLEEHVVKIRECPICHQPRLNKRRDTDIITHIATCASQDWRQVNNLMMGGFVTSSQAQRKWYSKVITKISYGGYKLGANSANILVQDRLTGQINEEKMSVYVRLGIRLLYKGLKSNSMEKKRIRKLLKSLSIKQGKKYDDPASKAEIPKFIAFHGLDLSEVLLPLSEFRSFNEFFYRALKPGARPCSAPSNPRIVVSPADCRSVMFNRIDAAQQVWIKGREFSVRRLLADAYPEDVARYDDGGGGGGGGALGIFRLAPQDYHRFHIPVDGVMGAPRTIQGEYYTVNPMAIRSALDVYGENVRVVVPIDSPVFGRVMVVCVGAMMVGSTVITRAEGDEVRRGEELGYFKFGGSTLVVLFEPGRMVFDDDLVDNSNGALETLIRVGMSVGHAPGEPQWAPDMRRGEDQITEADKLDARRRIQGQVAEESPDDSGASGPDGDEVSLQVPGSAVAAGLAG</sequence>
<dbReference type="InterPro" id="IPR033179">
    <property type="entry name" value="PSD_type2_pro"/>
</dbReference>
<dbReference type="FunFam" id="1.10.238.10:FF:000445">
    <property type="entry name" value="Phosphatidylserine decarboxylase proenzyme 2"/>
    <property type="match status" value="1"/>
</dbReference>
<keyword evidence="5" id="KW-0210">Decarboxylase</keyword>
<keyword evidence="7" id="KW-0443">Lipid metabolism</keyword>
<evidence type="ECO:0000256" key="15">
    <source>
        <dbReference type="SAM" id="MobiDB-lite"/>
    </source>
</evidence>
<dbReference type="InterPro" id="IPR011992">
    <property type="entry name" value="EF-hand-dom_pair"/>
</dbReference>
<keyword evidence="13" id="KW-0670">Pyruvate</keyword>
<dbReference type="SUPFAM" id="SSF47473">
    <property type="entry name" value="EF-hand"/>
    <property type="match status" value="1"/>
</dbReference>
<dbReference type="InterPro" id="IPR018247">
    <property type="entry name" value="EF_Hand_1_Ca_BS"/>
</dbReference>
<dbReference type="SMART" id="SM00239">
    <property type="entry name" value="C2"/>
    <property type="match status" value="2"/>
</dbReference>
<name>A0AAN6URV8_9PEZI</name>
<dbReference type="GO" id="GO:0004609">
    <property type="term" value="F:phosphatidylserine decarboxylase activity"/>
    <property type="evidence" value="ECO:0007669"/>
    <property type="project" value="UniProtKB-EC"/>
</dbReference>
<dbReference type="PROSITE" id="PS50222">
    <property type="entry name" value="EF_HAND_2"/>
    <property type="match status" value="1"/>
</dbReference>
<feature type="compositionally biased region" description="Polar residues" evidence="15">
    <location>
        <begin position="601"/>
        <end position="613"/>
    </location>
</feature>
<dbReference type="Pfam" id="PF00168">
    <property type="entry name" value="C2"/>
    <property type="match status" value="2"/>
</dbReference>
<evidence type="ECO:0000256" key="9">
    <source>
        <dbReference type="ARBA" id="ARBA00023145"/>
    </source>
</evidence>
<evidence type="ECO:0000256" key="7">
    <source>
        <dbReference type="ARBA" id="ARBA00023098"/>
    </source>
</evidence>
<keyword evidence="8" id="KW-0472">Membrane</keyword>
<evidence type="ECO:0000256" key="4">
    <source>
        <dbReference type="ARBA" id="ARBA00022516"/>
    </source>
</evidence>
<keyword evidence="6" id="KW-0106">Calcium</keyword>
<evidence type="ECO:0000256" key="2">
    <source>
        <dbReference type="ARBA" id="ARBA00005189"/>
    </source>
</evidence>
<evidence type="ECO:0000259" key="17">
    <source>
        <dbReference type="PROSITE" id="PS50222"/>
    </source>
</evidence>
<dbReference type="GO" id="GO:0046474">
    <property type="term" value="P:glycerophospholipid biosynthetic process"/>
    <property type="evidence" value="ECO:0007669"/>
    <property type="project" value="UniProtKB-ARBA"/>
</dbReference>
<dbReference type="PANTHER" id="PTHR10067:SF17">
    <property type="entry name" value="PHOSPHATIDYLSERINE DECARBOXYLASE PROENZYME 2"/>
    <property type="match status" value="1"/>
</dbReference>
<dbReference type="InterPro" id="IPR002048">
    <property type="entry name" value="EF_hand_dom"/>
</dbReference>
<reference evidence="18" key="2">
    <citation type="submission" date="2023-05" db="EMBL/GenBank/DDBJ databases">
        <authorList>
            <consortium name="Lawrence Berkeley National Laboratory"/>
            <person name="Steindorff A."/>
            <person name="Hensen N."/>
            <person name="Bonometti L."/>
            <person name="Westerberg I."/>
            <person name="Brannstrom I.O."/>
            <person name="Guillou S."/>
            <person name="Cros-Aarteil S."/>
            <person name="Calhoun S."/>
            <person name="Haridas S."/>
            <person name="Kuo A."/>
            <person name="Mondo S."/>
            <person name="Pangilinan J."/>
            <person name="Riley R."/>
            <person name="Labutti K."/>
            <person name="Andreopoulos B."/>
            <person name="Lipzen A."/>
            <person name="Chen C."/>
            <person name="Yanf M."/>
            <person name="Daum C."/>
            <person name="Ng V."/>
            <person name="Clum A."/>
            <person name="Ohm R."/>
            <person name="Martin F."/>
            <person name="Silar P."/>
            <person name="Natvig D."/>
            <person name="Lalanne C."/>
            <person name="Gautier V."/>
            <person name="Ament-Velasquez S.L."/>
            <person name="Kruys A."/>
            <person name="Hutchinson M.I."/>
            <person name="Powell A.J."/>
            <person name="Barry K."/>
            <person name="Miller A.N."/>
            <person name="Grigoriev I.V."/>
            <person name="Debuchy R."/>
            <person name="Gladieux P."/>
            <person name="Thoren M.H."/>
            <person name="Johannesson H."/>
        </authorList>
    </citation>
    <scope>NUCLEOTIDE SEQUENCE</scope>
    <source>
        <strain evidence="18">CBS 123565</strain>
    </source>
</reference>
<keyword evidence="12" id="KW-1208">Phospholipid metabolism</keyword>
<comment type="caution">
    <text evidence="18">The sequence shown here is derived from an EMBL/GenBank/DDBJ whole genome shotgun (WGS) entry which is preliminary data.</text>
</comment>
<evidence type="ECO:0000256" key="13">
    <source>
        <dbReference type="ARBA" id="ARBA00023317"/>
    </source>
</evidence>
<dbReference type="FunFam" id="2.60.40.150:FF:000295">
    <property type="entry name" value="Phosphatidylserine decarboxylase proenzyme 2"/>
    <property type="match status" value="1"/>
</dbReference>
<evidence type="ECO:0000259" key="16">
    <source>
        <dbReference type="PROSITE" id="PS50004"/>
    </source>
</evidence>
<dbReference type="EC" id="4.1.1.65" evidence="3"/>
<organism evidence="18 19">
    <name type="scientific">Trichocladium antarcticum</name>
    <dbReference type="NCBI Taxonomy" id="1450529"/>
    <lineage>
        <taxon>Eukaryota</taxon>
        <taxon>Fungi</taxon>
        <taxon>Dikarya</taxon>
        <taxon>Ascomycota</taxon>
        <taxon>Pezizomycotina</taxon>
        <taxon>Sordariomycetes</taxon>
        <taxon>Sordariomycetidae</taxon>
        <taxon>Sordariales</taxon>
        <taxon>Chaetomiaceae</taxon>
        <taxon>Trichocladium</taxon>
    </lineage>
</organism>
<evidence type="ECO:0000256" key="3">
    <source>
        <dbReference type="ARBA" id="ARBA00012243"/>
    </source>
</evidence>
<reference evidence="18" key="1">
    <citation type="journal article" date="2023" name="Mol. Phylogenet. Evol.">
        <title>Genome-scale phylogeny and comparative genomics of the fungal order Sordariales.</title>
        <authorList>
            <person name="Hensen N."/>
            <person name="Bonometti L."/>
            <person name="Westerberg I."/>
            <person name="Brannstrom I.O."/>
            <person name="Guillou S."/>
            <person name="Cros-Aarteil S."/>
            <person name="Calhoun S."/>
            <person name="Haridas S."/>
            <person name="Kuo A."/>
            <person name="Mondo S."/>
            <person name="Pangilinan J."/>
            <person name="Riley R."/>
            <person name="LaButti K."/>
            <person name="Andreopoulos B."/>
            <person name="Lipzen A."/>
            <person name="Chen C."/>
            <person name="Yan M."/>
            <person name="Daum C."/>
            <person name="Ng V."/>
            <person name="Clum A."/>
            <person name="Steindorff A."/>
            <person name="Ohm R.A."/>
            <person name="Martin F."/>
            <person name="Silar P."/>
            <person name="Natvig D.O."/>
            <person name="Lalanne C."/>
            <person name="Gautier V."/>
            <person name="Ament-Velasquez S.L."/>
            <person name="Kruys A."/>
            <person name="Hutchinson M.I."/>
            <person name="Powell A.J."/>
            <person name="Barry K."/>
            <person name="Miller A.N."/>
            <person name="Grigoriev I.V."/>
            <person name="Debuchy R."/>
            <person name="Gladieux P."/>
            <person name="Hiltunen Thoren M."/>
            <person name="Johannesson H."/>
        </authorList>
    </citation>
    <scope>NUCLEOTIDE SEQUENCE</scope>
    <source>
        <strain evidence="18">CBS 123565</strain>
    </source>
</reference>
<dbReference type="HAMAP" id="MF_00663">
    <property type="entry name" value="PS_decarb_PSD_B_type2"/>
    <property type="match status" value="1"/>
</dbReference>
<gene>
    <name evidence="18" type="ORF">BT67DRAFT_370851</name>
</gene>
<dbReference type="Proteomes" id="UP001304895">
    <property type="component" value="Unassembled WGS sequence"/>
</dbReference>
<dbReference type="NCBIfam" id="TIGR00163">
    <property type="entry name" value="PS_decarb"/>
    <property type="match status" value="1"/>
</dbReference>
<dbReference type="EMBL" id="MU853402">
    <property type="protein sequence ID" value="KAK4138072.1"/>
    <property type="molecule type" value="Genomic_DNA"/>
</dbReference>
<evidence type="ECO:0000256" key="10">
    <source>
        <dbReference type="ARBA" id="ARBA00023209"/>
    </source>
</evidence>
<feature type="region of interest" description="Disordered" evidence="15">
    <location>
        <begin position="128"/>
        <end position="192"/>
    </location>
</feature>
<feature type="compositionally biased region" description="Acidic residues" evidence="15">
    <location>
        <begin position="167"/>
        <end position="186"/>
    </location>
</feature>
<dbReference type="InterPro" id="IPR000008">
    <property type="entry name" value="C2_dom"/>
</dbReference>
<comment type="pathway">
    <text evidence="2">Lipid metabolism.</text>
</comment>
<keyword evidence="10" id="KW-0594">Phospholipid biosynthesis</keyword>
<evidence type="ECO:0000256" key="5">
    <source>
        <dbReference type="ARBA" id="ARBA00022793"/>
    </source>
</evidence>
<feature type="region of interest" description="Disordered" evidence="15">
    <location>
        <begin position="1048"/>
        <end position="1086"/>
    </location>
</feature>
<dbReference type="CDD" id="cd04039">
    <property type="entry name" value="C2_PSD"/>
    <property type="match status" value="1"/>
</dbReference>
<dbReference type="GO" id="GO:0005509">
    <property type="term" value="F:calcium ion binding"/>
    <property type="evidence" value="ECO:0007669"/>
    <property type="project" value="InterPro"/>
</dbReference>
<evidence type="ECO:0000313" key="18">
    <source>
        <dbReference type="EMBL" id="KAK4138072.1"/>
    </source>
</evidence>
<dbReference type="InterPro" id="IPR035892">
    <property type="entry name" value="C2_domain_sf"/>
</dbReference>
<feature type="domain" description="C2" evidence="16">
    <location>
        <begin position="1"/>
        <end position="78"/>
    </location>
</feature>
<protein>
    <recommendedName>
        <fullName evidence="3">phosphatidylserine decarboxylase</fullName>
        <ecNumber evidence="3">4.1.1.65</ecNumber>
    </recommendedName>
</protein>